<dbReference type="GO" id="GO:0015627">
    <property type="term" value="C:type II protein secretion system complex"/>
    <property type="evidence" value="ECO:0007669"/>
    <property type="project" value="InterPro"/>
</dbReference>
<keyword evidence="9" id="KW-1185">Reference proteome</keyword>
<dbReference type="PANTHER" id="PTHR30093">
    <property type="entry name" value="GENERAL SECRETION PATHWAY PROTEIN G"/>
    <property type="match status" value="1"/>
</dbReference>
<dbReference type="SUPFAM" id="SSF54523">
    <property type="entry name" value="Pili subunits"/>
    <property type="match status" value="1"/>
</dbReference>
<evidence type="ECO:0000313" key="8">
    <source>
        <dbReference type="EMBL" id="GHC04429.1"/>
    </source>
</evidence>
<dbReference type="Pfam" id="PF07963">
    <property type="entry name" value="N_methyl"/>
    <property type="match status" value="1"/>
</dbReference>
<organism evidence="8 9">
    <name type="scientific">Cerasicoccus arenae</name>
    <dbReference type="NCBI Taxonomy" id="424488"/>
    <lineage>
        <taxon>Bacteria</taxon>
        <taxon>Pseudomonadati</taxon>
        <taxon>Verrucomicrobiota</taxon>
        <taxon>Opitutia</taxon>
        <taxon>Puniceicoccales</taxon>
        <taxon>Cerasicoccaceae</taxon>
        <taxon>Cerasicoccus</taxon>
    </lineage>
</organism>
<dbReference type="InterPro" id="IPR012902">
    <property type="entry name" value="N_methyl_site"/>
</dbReference>
<evidence type="ECO:0000256" key="4">
    <source>
        <dbReference type="ARBA" id="ARBA00022989"/>
    </source>
</evidence>
<dbReference type="Proteomes" id="UP000642829">
    <property type="component" value="Unassembled WGS sequence"/>
</dbReference>
<dbReference type="Gene3D" id="3.30.700.10">
    <property type="entry name" value="Glycoprotein, Type 4 Pilin"/>
    <property type="match status" value="1"/>
</dbReference>
<evidence type="ECO:0000256" key="6">
    <source>
        <dbReference type="SAM" id="MobiDB-lite"/>
    </source>
</evidence>
<comment type="caution">
    <text evidence="8">The sequence shown here is derived from an EMBL/GenBank/DDBJ whole genome shotgun (WGS) entry which is preliminary data.</text>
</comment>
<dbReference type="EMBL" id="BMXG01000012">
    <property type="protein sequence ID" value="GHC04429.1"/>
    <property type="molecule type" value="Genomic_DNA"/>
</dbReference>
<dbReference type="GO" id="GO:0016020">
    <property type="term" value="C:membrane"/>
    <property type="evidence" value="ECO:0007669"/>
    <property type="project" value="UniProtKB-SubCell"/>
</dbReference>
<evidence type="ECO:0000256" key="1">
    <source>
        <dbReference type="ARBA" id="ARBA00004167"/>
    </source>
</evidence>
<dbReference type="PRINTS" id="PR00813">
    <property type="entry name" value="BCTERIALGSPG"/>
</dbReference>
<dbReference type="AlphaFoldDB" id="A0A8J3DCW7"/>
<keyword evidence="4 7" id="KW-1133">Transmembrane helix</keyword>
<evidence type="ECO:0000256" key="2">
    <source>
        <dbReference type="ARBA" id="ARBA00022481"/>
    </source>
</evidence>
<keyword evidence="2" id="KW-0488">Methylation</keyword>
<proteinExistence type="predicted"/>
<dbReference type="InterPro" id="IPR045584">
    <property type="entry name" value="Pilin-like"/>
</dbReference>
<evidence type="ECO:0008006" key="10">
    <source>
        <dbReference type="Google" id="ProtNLM"/>
    </source>
</evidence>
<evidence type="ECO:0000313" key="9">
    <source>
        <dbReference type="Proteomes" id="UP000642829"/>
    </source>
</evidence>
<feature type="transmembrane region" description="Helical" evidence="7">
    <location>
        <begin position="34"/>
        <end position="54"/>
    </location>
</feature>
<reference evidence="8" key="1">
    <citation type="journal article" date="2014" name="Int. J. Syst. Evol. Microbiol.">
        <title>Complete genome sequence of Corynebacterium casei LMG S-19264T (=DSM 44701T), isolated from a smear-ripened cheese.</title>
        <authorList>
            <consortium name="US DOE Joint Genome Institute (JGI-PGF)"/>
            <person name="Walter F."/>
            <person name="Albersmeier A."/>
            <person name="Kalinowski J."/>
            <person name="Ruckert C."/>
        </authorList>
    </citation>
    <scope>NUCLEOTIDE SEQUENCE</scope>
    <source>
        <strain evidence="8">KCTC 12870</strain>
    </source>
</reference>
<feature type="region of interest" description="Disordered" evidence="6">
    <location>
        <begin position="1"/>
        <end position="22"/>
    </location>
</feature>
<name>A0A8J3DCW7_9BACT</name>
<accession>A0A8J3DCW7</accession>
<evidence type="ECO:0000256" key="5">
    <source>
        <dbReference type="ARBA" id="ARBA00023136"/>
    </source>
</evidence>
<keyword evidence="5 7" id="KW-0472">Membrane</keyword>
<dbReference type="PANTHER" id="PTHR30093:SF44">
    <property type="entry name" value="TYPE II SECRETION SYSTEM CORE PROTEIN G"/>
    <property type="match status" value="1"/>
</dbReference>
<gene>
    <name evidence="8" type="ORF">GCM10007047_21460</name>
</gene>
<comment type="subcellular location">
    <subcellularLocation>
        <location evidence="1">Membrane</location>
        <topology evidence="1">Single-pass membrane protein</topology>
    </subcellularLocation>
</comment>
<dbReference type="NCBIfam" id="TIGR02532">
    <property type="entry name" value="IV_pilin_GFxxxE"/>
    <property type="match status" value="1"/>
</dbReference>
<protein>
    <recommendedName>
        <fullName evidence="10">Prepilin-type N-terminal cleavage/methylation domain-containing protein</fullName>
    </recommendedName>
</protein>
<dbReference type="RefSeq" id="WP_189514949.1">
    <property type="nucleotide sequence ID" value="NZ_BMXG01000012.1"/>
</dbReference>
<dbReference type="GO" id="GO:0015628">
    <property type="term" value="P:protein secretion by the type II secretion system"/>
    <property type="evidence" value="ECO:0007669"/>
    <property type="project" value="InterPro"/>
</dbReference>
<evidence type="ECO:0000256" key="3">
    <source>
        <dbReference type="ARBA" id="ARBA00022692"/>
    </source>
</evidence>
<dbReference type="InterPro" id="IPR000983">
    <property type="entry name" value="Bac_GSPG_pilin"/>
</dbReference>
<reference evidence="8" key="2">
    <citation type="submission" date="2020-09" db="EMBL/GenBank/DDBJ databases">
        <authorList>
            <person name="Sun Q."/>
            <person name="Kim S."/>
        </authorList>
    </citation>
    <scope>NUCLEOTIDE SEQUENCE</scope>
    <source>
        <strain evidence="8">KCTC 12870</strain>
    </source>
</reference>
<sequence>MKNQLPSNAPRNELAQQRANAHHCPAQSAHSAHYLGFTLVEVMVVVVIIGLLAIMAMPAFQKARLGTQNSRMANDLRIFKQGFENYNLDRGVWPQEVAAGVLPTEMAGFLAATVFEARTVVGGRYDWNFQNGTYQAGIAIAGSFMDDEQATNIDSMLDDGNLSTGGFQGDGGDYVLILMP</sequence>
<evidence type="ECO:0000256" key="7">
    <source>
        <dbReference type="SAM" id="Phobius"/>
    </source>
</evidence>
<feature type="compositionally biased region" description="Polar residues" evidence="6">
    <location>
        <begin position="1"/>
        <end position="19"/>
    </location>
</feature>
<keyword evidence="3 7" id="KW-0812">Transmembrane</keyword>